<dbReference type="GO" id="GO:0005829">
    <property type="term" value="C:cytosol"/>
    <property type="evidence" value="ECO:0007669"/>
    <property type="project" value="TreeGrafter"/>
</dbReference>
<dbReference type="InterPro" id="IPR004365">
    <property type="entry name" value="NA-bd_OB_tRNA"/>
</dbReference>
<feature type="binding site" evidence="8">
    <location>
        <position position="417"/>
    </location>
    <ligand>
        <name>Mg(2+)</name>
        <dbReference type="ChEBI" id="CHEBI:18420"/>
        <label>2</label>
    </ligand>
</feature>
<evidence type="ECO:0000256" key="3">
    <source>
        <dbReference type="ARBA" id="ARBA00022723"/>
    </source>
</evidence>
<comment type="subcellular location">
    <subcellularLocation>
        <location evidence="8">Cytoplasm</location>
    </subcellularLocation>
</comment>
<dbReference type="InterPro" id="IPR012340">
    <property type="entry name" value="NA-bd_OB-fold"/>
</dbReference>
<proteinExistence type="inferred from homology"/>
<evidence type="ECO:0000256" key="5">
    <source>
        <dbReference type="ARBA" id="ARBA00022840"/>
    </source>
</evidence>
<evidence type="ECO:0000259" key="10">
    <source>
        <dbReference type="PROSITE" id="PS50862"/>
    </source>
</evidence>
<keyword evidence="4 8" id="KW-0547">Nucleotide-binding</keyword>
<evidence type="ECO:0000256" key="7">
    <source>
        <dbReference type="ARBA" id="ARBA00048573"/>
    </source>
</evidence>
<dbReference type="SUPFAM" id="SSF50249">
    <property type="entry name" value="Nucleic acid-binding proteins"/>
    <property type="match status" value="1"/>
</dbReference>
<keyword evidence="8" id="KW-0963">Cytoplasm</keyword>
<dbReference type="InterPro" id="IPR002313">
    <property type="entry name" value="Lys-tRNA-ligase_II"/>
</dbReference>
<keyword evidence="3 8" id="KW-0479">Metal-binding</keyword>
<dbReference type="Gene3D" id="2.40.50.140">
    <property type="entry name" value="Nucleic acid-binding proteins"/>
    <property type="match status" value="1"/>
</dbReference>
<dbReference type="EC" id="6.1.1.6" evidence="8"/>
<gene>
    <name evidence="8 11" type="primary">lysS</name>
    <name evidence="11" type="ORF">HSUHS5_0425</name>
</gene>
<dbReference type="GO" id="GO:0000049">
    <property type="term" value="F:tRNA binding"/>
    <property type="evidence" value="ECO:0007669"/>
    <property type="project" value="TreeGrafter"/>
</dbReference>
<dbReference type="Pfam" id="PF00152">
    <property type="entry name" value="tRNA-synt_2"/>
    <property type="match status" value="1"/>
</dbReference>
<dbReference type="EMBL" id="ADHO01000069">
    <property type="protein sequence ID" value="EFX42132.1"/>
    <property type="molecule type" value="Genomic_DNA"/>
</dbReference>
<feature type="domain" description="Aminoacyl-transfer RNA synthetases class-II family profile" evidence="10">
    <location>
        <begin position="181"/>
        <end position="498"/>
    </location>
</feature>
<dbReference type="GO" id="GO:0004824">
    <property type="term" value="F:lysine-tRNA ligase activity"/>
    <property type="evidence" value="ECO:0007669"/>
    <property type="project" value="UniProtKB-UniRule"/>
</dbReference>
<evidence type="ECO:0000256" key="9">
    <source>
        <dbReference type="RuleBase" id="RU000336"/>
    </source>
</evidence>
<sequence>MPLIKTTMFDNAYIKQRIQKVDLLRAVSKNPYDNQVERTLDNATFLKRFETLQNQAESKDPSSICALVGRLRFIRLMGKACFIKIEDQSALLQVYLSQNDLGKESFDLFKKCVEVGDILNVVGYPFVTKTGELSLHATSYKILTKSIVPLPEKFHGLSDIELRYRQRYLDLVVNPTVKEVFKTRSVIVATIRRFFEEKGFLEVETPMMHPIAGGANARPFITYHNALEVERYLRIAPELYLKRLVVGGFEAVFEINRNFRNEGMDHSHNPEFTMLEFYWAYKTYEDLITLTQELFHKLLQVLNLPLKIPYQDQEIDFSAFRVLSFKQALIEVGGLEAELLEDSSKLLVFLEKQGAHLEGLITHGKLLAEAFDLCVESKLINPTFITEYPIEISPLARRNDTNPAIADRFELFIAGKEIANGFSELNDPLDQYQRFEEQVKAKESGDEEAQLMDTDYVWALGLGMPPTAGEGIGIDRLVMLLTNSKTIKDVILFPAMKPEKDGHA</sequence>
<feature type="binding site" evidence="8">
    <location>
        <position position="410"/>
    </location>
    <ligand>
        <name>Mg(2+)</name>
        <dbReference type="ChEBI" id="CHEBI:18420"/>
        <label>1</label>
    </ligand>
</feature>
<dbReference type="NCBIfam" id="TIGR00499">
    <property type="entry name" value="lysS_bact"/>
    <property type="match status" value="1"/>
</dbReference>
<reference evidence="11 12" key="1">
    <citation type="journal article" date="2011" name="Vet. Res.">
        <title>Genome sequence of Helicobacter suis supports its role in gastric pathology.</title>
        <authorList>
            <person name="Vermoote M."/>
            <person name="Vandekerckhove T.T."/>
            <person name="Flahou B."/>
            <person name="Pasmans F."/>
            <person name="Smet A."/>
            <person name="De Groote D."/>
            <person name="Van Criekinge W."/>
            <person name="Ducatelle R."/>
            <person name="Haesebrouck F."/>
        </authorList>
    </citation>
    <scope>NUCLEOTIDE SEQUENCE [LARGE SCALE GENOMIC DNA]</scope>
    <source>
        <strain evidence="11 12">HS5</strain>
    </source>
</reference>
<keyword evidence="6 8" id="KW-0030">Aminoacyl-tRNA synthetase</keyword>
<comment type="caution">
    <text evidence="11">The sequence shown here is derived from an EMBL/GenBank/DDBJ whole genome shotgun (WGS) entry which is preliminary data.</text>
</comment>
<comment type="subunit">
    <text evidence="8">Homodimer.</text>
</comment>
<comment type="catalytic activity">
    <reaction evidence="7 8 9">
        <text>tRNA(Lys) + L-lysine + ATP = L-lysyl-tRNA(Lys) + AMP + diphosphate</text>
        <dbReference type="Rhea" id="RHEA:20792"/>
        <dbReference type="Rhea" id="RHEA-COMP:9696"/>
        <dbReference type="Rhea" id="RHEA-COMP:9697"/>
        <dbReference type="ChEBI" id="CHEBI:30616"/>
        <dbReference type="ChEBI" id="CHEBI:32551"/>
        <dbReference type="ChEBI" id="CHEBI:33019"/>
        <dbReference type="ChEBI" id="CHEBI:78442"/>
        <dbReference type="ChEBI" id="CHEBI:78529"/>
        <dbReference type="ChEBI" id="CHEBI:456215"/>
        <dbReference type="EC" id="6.1.1.6"/>
    </reaction>
</comment>
<dbReference type="HAMAP" id="MF_00252">
    <property type="entry name" value="Lys_tRNA_synth_class2"/>
    <property type="match status" value="1"/>
</dbReference>
<dbReference type="CDD" id="cd00775">
    <property type="entry name" value="LysRS_core"/>
    <property type="match status" value="1"/>
</dbReference>
<dbReference type="AlphaFoldDB" id="E7G3B2"/>
<evidence type="ECO:0000256" key="1">
    <source>
        <dbReference type="ARBA" id="ARBA00008226"/>
    </source>
</evidence>
<dbReference type="InterPro" id="IPR045864">
    <property type="entry name" value="aa-tRNA-synth_II/BPL/LPL"/>
</dbReference>
<dbReference type="CDD" id="cd04322">
    <property type="entry name" value="LysRS_N"/>
    <property type="match status" value="1"/>
</dbReference>
<keyword evidence="5 8" id="KW-0067">ATP-binding</keyword>
<comment type="cofactor">
    <cofactor evidence="8 9">
        <name>Mg(2+)</name>
        <dbReference type="ChEBI" id="CHEBI:18420"/>
    </cofactor>
    <text evidence="8 9">Binds 3 Mg(2+) ions per subunit.</text>
</comment>
<dbReference type="InterPro" id="IPR006195">
    <property type="entry name" value="aa-tRNA-synth_II"/>
</dbReference>
<dbReference type="NCBIfam" id="NF001756">
    <property type="entry name" value="PRK00484.1"/>
    <property type="match status" value="1"/>
</dbReference>
<dbReference type="PRINTS" id="PR00982">
    <property type="entry name" value="TRNASYNTHLYS"/>
</dbReference>
<dbReference type="InterPro" id="IPR018149">
    <property type="entry name" value="Lys-tRNA-synth_II_C"/>
</dbReference>
<feature type="binding site" evidence="8">
    <location>
        <position position="417"/>
    </location>
    <ligand>
        <name>Mg(2+)</name>
        <dbReference type="ChEBI" id="CHEBI:18420"/>
        <label>1</label>
    </ligand>
</feature>
<dbReference type="InterPro" id="IPR004364">
    <property type="entry name" value="Aa-tRNA-synt_II"/>
</dbReference>
<keyword evidence="2 8" id="KW-0436">Ligase</keyword>
<dbReference type="PANTHER" id="PTHR42918">
    <property type="entry name" value="LYSYL-TRNA SYNTHETASE"/>
    <property type="match status" value="1"/>
</dbReference>
<name>E7G3B2_9HELI</name>
<organism evidence="11 12">
    <name type="scientific">Helicobacter suis HS5</name>
    <dbReference type="NCBI Taxonomy" id="710394"/>
    <lineage>
        <taxon>Bacteria</taxon>
        <taxon>Pseudomonadati</taxon>
        <taxon>Campylobacterota</taxon>
        <taxon>Epsilonproteobacteria</taxon>
        <taxon>Campylobacterales</taxon>
        <taxon>Helicobacteraceae</taxon>
        <taxon>Helicobacter</taxon>
    </lineage>
</organism>
<evidence type="ECO:0000256" key="4">
    <source>
        <dbReference type="ARBA" id="ARBA00022741"/>
    </source>
</evidence>
<dbReference type="InterPro" id="IPR044136">
    <property type="entry name" value="Lys-tRNA-ligase_II_N"/>
</dbReference>
<evidence type="ECO:0000313" key="11">
    <source>
        <dbReference type="EMBL" id="EFX42132.1"/>
    </source>
</evidence>
<evidence type="ECO:0000313" key="12">
    <source>
        <dbReference type="Proteomes" id="UP000054093"/>
    </source>
</evidence>
<evidence type="ECO:0000256" key="8">
    <source>
        <dbReference type="HAMAP-Rule" id="MF_00252"/>
    </source>
</evidence>
<evidence type="ECO:0000256" key="6">
    <source>
        <dbReference type="ARBA" id="ARBA00023146"/>
    </source>
</evidence>
<accession>E7G3B2</accession>
<dbReference type="PROSITE" id="PS50862">
    <property type="entry name" value="AA_TRNA_LIGASE_II"/>
    <property type="match status" value="1"/>
</dbReference>
<dbReference type="Proteomes" id="UP000054093">
    <property type="component" value="Unassembled WGS sequence"/>
</dbReference>
<dbReference type="GO" id="GO:0005524">
    <property type="term" value="F:ATP binding"/>
    <property type="evidence" value="ECO:0007669"/>
    <property type="project" value="UniProtKB-UniRule"/>
</dbReference>
<keyword evidence="8" id="KW-0648">Protein biosynthesis</keyword>
<dbReference type="PANTHER" id="PTHR42918:SF15">
    <property type="entry name" value="LYSINE--TRNA LIGASE, CHLOROPLASTIC_MITOCHONDRIAL"/>
    <property type="match status" value="1"/>
</dbReference>
<keyword evidence="8 9" id="KW-0460">Magnesium</keyword>
<dbReference type="SUPFAM" id="SSF55681">
    <property type="entry name" value="Class II aaRS and biotin synthetases"/>
    <property type="match status" value="1"/>
</dbReference>
<comment type="similarity">
    <text evidence="1 8">Belongs to the class-II aminoacyl-tRNA synthetase family.</text>
</comment>
<dbReference type="Pfam" id="PF01336">
    <property type="entry name" value="tRNA_anti-codon"/>
    <property type="match status" value="1"/>
</dbReference>
<dbReference type="GO" id="GO:0006430">
    <property type="term" value="P:lysyl-tRNA aminoacylation"/>
    <property type="evidence" value="ECO:0007669"/>
    <property type="project" value="UniProtKB-UniRule"/>
</dbReference>
<protein>
    <recommendedName>
        <fullName evidence="8">Lysine--tRNA ligase</fullName>
        <ecNumber evidence="8">6.1.1.6</ecNumber>
    </recommendedName>
    <alternativeName>
        <fullName evidence="8">Lysyl-tRNA synthetase</fullName>
        <shortName evidence="8">LysRS</shortName>
    </alternativeName>
</protein>
<dbReference type="Gene3D" id="3.30.930.10">
    <property type="entry name" value="Bira Bifunctional Protein, Domain 2"/>
    <property type="match status" value="1"/>
</dbReference>
<evidence type="ECO:0000256" key="2">
    <source>
        <dbReference type="ARBA" id="ARBA00022598"/>
    </source>
</evidence>
<dbReference type="GO" id="GO:0000287">
    <property type="term" value="F:magnesium ion binding"/>
    <property type="evidence" value="ECO:0007669"/>
    <property type="project" value="UniProtKB-UniRule"/>
</dbReference>